<reference evidence="15 16" key="1">
    <citation type="submission" date="2019-06" db="EMBL/GenBank/DDBJ databases">
        <title>Genomic Encyclopedia of Archaeal and Bacterial Type Strains, Phase II (KMG-II): from individual species to whole genera.</title>
        <authorList>
            <person name="Goeker M."/>
        </authorList>
    </citation>
    <scope>NUCLEOTIDE SEQUENCE [LARGE SCALE GENOMIC DNA]</scope>
    <source>
        <strain evidence="15 16">DSM 18423</strain>
    </source>
</reference>
<sequence length="381" mass="41697">MVRSRPQAVQQSDMTDQQRDIQTLPLKLATDRAGMGRTSTPPQPENRRVRTDHLTGAQKAAIVVRALIAHGADIPISKLPNEMQAELTQTLGRMRLVDRATMNAVVEEFIEMLEQVGLSFPDDLDAALSLIEDKLDQRTVKRLRAISRGGDLDDAWMTLELAEDETLLAVLKQESQVVSAVLLSKLTTEKAARLLMQLGPDLAQSLAMGIAQTEAIGPDAVARIGATLADQISAKPLRAFADPPKKRVGEILNSSTPEMRDSVLERLETADKIFARDVRKSIFTFKDIADRIHARDVPIVMREVANEDMLTVIAAKDEEEGACIAFLLENMSKRAATTLQDDAAALPPPAKLDHGAASNRIAAVVRRLVDTEEISLKPVPD</sequence>
<gene>
    <name evidence="15" type="ORF">BD293_1576</name>
</gene>
<evidence type="ECO:0000256" key="6">
    <source>
        <dbReference type="ARBA" id="ARBA00022500"/>
    </source>
</evidence>
<evidence type="ECO:0000259" key="12">
    <source>
        <dbReference type="Pfam" id="PF01706"/>
    </source>
</evidence>
<proteinExistence type="inferred from homology"/>
<evidence type="ECO:0000259" key="14">
    <source>
        <dbReference type="Pfam" id="PF14842"/>
    </source>
</evidence>
<evidence type="ECO:0000256" key="9">
    <source>
        <dbReference type="ARBA" id="ARBA00023143"/>
    </source>
</evidence>
<keyword evidence="7" id="KW-0283">Flagellar rotation</keyword>
<dbReference type="Pfam" id="PF14842">
    <property type="entry name" value="FliG_N"/>
    <property type="match status" value="1"/>
</dbReference>
<evidence type="ECO:0000259" key="13">
    <source>
        <dbReference type="Pfam" id="PF14841"/>
    </source>
</evidence>
<keyword evidence="16" id="KW-1185">Reference proteome</keyword>
<comment type="caution">
    <text evidence="15">The sequence shown here is derived from an EMBL/GenBank/DDBJ whole genome shotgun (WGS) entry which is preliminary data.</text>
</comment>
<protein>
    <recommendedName>
        <fullName evidence="4">Flagellar motor switch protein FliG</fullName>
    </recommendedName>
</protein>
<comment type="similarity">
    <text evidence="3">Belongs to the FliG family.</text>
</comment>
<evidence type="ECO:0000256" key="7">
    <source>
        <dbReference type="ARBA" id="ARBA00022779"/>
    </source>
</evidence>
<dbReference type="InterPro" id="IPR023087">
    <property type="entry name" value="Flg_Motor_Flig_C"/>
</dbReference>
<evidence type="ECO:0000256" key="1">
    <source>
        <dbReference type="ARBA" id="ARBA00004117"/>
    </source>
</evidence>
<evidence type="ECO:0000256" key="11">
    <source>
        <dbReference type="SAM" id="MobiDB-lite"/>
    </source>
</evidence>
<dbReference type="GO" id="GO:0009425">
    <property type="term" value="C:bacterial-type flagellum basal body"/>
    <property type="evidence" value="ECO:0007669"/>
    <property type="project" value="UniProtKB-SubCell"/>
</dbReference>
<dbReference type="PRINTS" id="PR00954">
    <property type="entry name" value="FLGMOTORFLIG"/>
</dbReference>
<feature type="domain" description="Flagellar motor switch protein FliG N-terminal" evidence="14">
    <location>
        <begin position="54"/>
        <end position="144"/>
    </location>
</feature>
<dbReference type="OrthoDB" id="7616820at2"/>
<dbReference type="PANTHER" id="PTHR30534">
    <property type="entry name" value="FLAGELLAR MOTOR SWITCH PROTEIN FLIG"/>
    <property type="match status" value="1"/>
</dbReference>
<dbReference type="InterPro" id="IPR000090">
    <property type="entry name" value="Flg_Motor_Flig"/>
</dbReference>
<dbReference type="PANTHER" id="PTHR30534:SF0">
    <property type="entry name" value="FLAGELLAR MOTOR SWITCH PROTEIN FLIG"/>
    <property type="match status" value="1"/>
</dbReference>
<evidence type="ECO:0000256" key="5">
    <source>
        <dbReference type="ARBA" id="ARBA00022475"/>
    </source>
</evidence>
<keyword evidence="5" id="KW-1003">Cell membrane</keyword>
<evidence type="ECO:0000256" key="3">
    <source>
        <dbReference type="ARBA" id="ARBA00010299"/>
    </source>
</evidence>
<comment type="subcellular location">
    <subcellularLocation>
        <location evidence="1">Bacterial flagellum basal body</location>
    </subcellularLocation>
    <subcellularLocation>
        <location evidence="2">Cell membrane</location>
        <topology evidence="2">Peripheral membrane protein</topology>
        <orientation evidence="2">Cytoplasmic side</orientation>
    </subcellularLocation>
</comment>
<evidence type="ECO:0000313" key="16">
    <source>
        <dbReference type="Proteomes" id="UP000320582"/>
    </source>
</evidence>
<dbReference type="InterPro" id="IPR011002">
    <property type="entry name" value="FliG_a-hlx"/>
</dbReference>
<evidence type="ECO:0000256" key="10">
    <source>
        <dbReference type="ARBA" id="ARBA00025598"/>
    </source>
</evidence>
<feature type="domain" description="Flagellar motor switch protein FliG C-terminal" evidence="12">
    <location>
        <begin position="265"/>
        <end position="376"/>
    </location>
</feature>
<dbReference type="EMBL" id="VFPT01000001">
    <property type="protein sequence ID" value="TQM92953.1"/>
    <property type="molecule type" value="Genomic_DNA"/>
</dbReference>
<dbReference type="GO" id="GO:0071973">
    <property type="term" value="P:bacterial-type flagellum-dependent cell motility"/>
    <property type="evidence" value="ECO:0007669"/>
    <property type="project" value="InterPro"/>
</dbReference>
<keyword evidence="15" id="KW-0969">Cilium</keyword>
<dbReference type="Gene3D" id="1.10.220.30">
    <property type="match status" value="3"/>
</dbReference>
<evidence type="ECO:0000256" key="4">
    <source>
        <dbReference type="ARBA" id="ARBA00021870"/>
    </source>
</evidence>
<organism evidence="15 16">
    <name type="scientific">Roseinatronobacter monicus</name>
    <dbReference type="NCBI Taxonomy" id="393481"/>
    <lineage>
        <taxon>Bacteria</taxon>
        <taxon>Pseudomonadati</taxon>
        <taxon>Pseudomonadota</taxon>
        <taxon>Alphaproteobacteria</taxon>
        <taxon>Rhodobacterales</taxon>
        <taxon>Paracoccaceae</taxon>
        <taxon>Roseinatronobacter</taxon>
    </lineage>
</organism>
<keyword evidence="8" id="KW-0472">Membrane</keyword>
<dbReference type="GO" id="GO:0005886">
    <property type="term" value="C:plasma membrane"/>
    <property type="evidence" value="ECO:0007669"/>
    <property type="project" value="UniProtKB-SubCell"/>
</dbReference>
<feature type="domain" description="Flagellar motor switch protein FliG middle" evidence="13">
    <location>
        <begin position="165"/>
        <end position="235"/>
    </location>
</feature>
<evidence type="ECO:0000256" key="2">
    <source>
        <dbReference type="ARBA" id="ARBA00004413"/>
    </source>
</evidence>
<dbReference type="SUPFAM" id="SSF48029">
    <property type="entry name" value="FliG"/>
    <property type="match status" value="2"/>
</dbReference>
<keyword evidence="15" id="KW-0966">Cell projection</keyword>
<accession>A0A543KCZ9</accession>
<dbReference type="AlphaFoldDB" id="A0A543KCZ9"/>
<dbReference type="InterPro" id="IPR032779">
    <property type="entry name" value="FliG_M"/>
</dbReference>
<keyword evidence="15" id="KW-0282">Flagellum</keyword>
<dbReference type="GO" id="GO:0006935">
    <property type="term" value="P:chemotaxis"/>
    <property type="evidence" value="ECO:0007669"/>
    <property type="project" value="UniProtKB-KW"/>
</dbReference>
<name>A0A543KCZ9_9RHOB</name>
<evidence type="ECO:0000313" key="15">
    <source>
        <dbReference type="EMBL" id="TQM92953.1"/>
    </source>
</evidence>
<comment type="function">
    <text evidence="10">FliG is one of three proteins (FliG, FliN, FliM) that forms the rotor-mounted switch complex (C ring), located at the base of the basal body. This complex interacts with the CheY and CheZ chemotaxis proteins, in addition to contacting components of the motor that determine the direction of flagellar rotation.</text>
</comment>
<dbReference type="Pfam" id="PF14841">
    <property type="entry name" value="FliG_M"/>
    <property type="match status" value="1"/>
</dbReference>
<keyword evidence="6" id="KW-0145">Chemotaxis</keyword>
<evidence type="ECO:0000256" key="8">
    <source>
        <dbReference type="ARBA" id="ARBA00023136"/>
    </source>
</evidence>
<feature type="region of interest" description="Disordered" evidence="11">
    <location>
        <begin position="1"/>
        <end position="20"/>
    </location>
</feature>
<dbReference type="GO" id="GO:0003774">
    <property type="term" value="F:cytoskeletal motor activity"/>
    <property type="evidence" value="ECO:0007669"/>
    <property type="project" value="InterPro"/>
</dbReference>
<keyword evidence="9" id="KW-0975">Bacterial flagellum</keyword>
<dbReference type="Pfam" id="PF01706">
    <property type="entry name" value="FliG_C"/>
    <property type="match status" value="1"/>
</dbReference>
<feature type="region of interest" description="Disordered" evidence="11">
    <location>
        <begin position="26"/>
        <end position="50"/>
    </location>
</feature>
<dbReference type="Proteomes" id="UP000320582">
    <property type="component" value="Unassembled WGS sequence"/>
</dbReference>
<dbReference type="InterPro" id="IPR028263">
    <property type="entry name" value="FliG_N"/>
</dbReference>